<dbReference type="AlphaFoldDB" id="A0A9Q1K9P9"/>
<feature type="compositionally biased region" description="Basic and acidic residues" evidence="2">
    <location>
        <begin position="94"/>
        <end position="114"/>
    </location>
</feature>
<feature type="domain" description="SAM" evidence="3">
    <location>
        <begin position="284"/>
        <end position="347"/>
    </location>
</feature>
<feature type="region of interest" description="Disordered" evidence="2">
    <location>
        <begin position="94"/>
        <end position="265"/>
    </location>
</feature>
<evidence type="ECO:0000313" key="5">
    <source>
        <dbReference type="Proteomes" id="UP001153076"/>
    </source>
</evidence>
<feature type="compositionally biased region" description="Basic and acidic residues" evidence="2">
    <location>
        <begin position="209"/>
        <end position="218"/>
    </location>
</feature>
<dbReference type="SMART" id="SM00454">
    <property type="entry name" value="SAM"/>
    <property type="match status" value="1"/>
</dbReference>
<evidence type="ECO:0000256" key="1">
    <source>
        <dbReference type="ARBA" id="ARBA00022737"/>
    </source>
</evidence>
<evidence type="ECO:0000256" key="2">
    <source>
        <dbReference type="SAM" id="MobiDB-lite"/>
    </source>
</evidence>
<keyword evidence="5" id="KW-1185">Reference proteome</keyword>
<feature type="region of interest" description="Disordered" evidence="2">
    <location>
        <begin position="326"/>
        <end position="348"/>
    </location>
</feature>
<dbReference type="SUPFAM" id="SSF47769">
    <property type="entry name" value="SAM/Pointed domain"/>
    <property type="match status" value="1"/>
</dbReference>
<feature type="compositionally biased region" description="Basic and acidic residues" evidence="2">
    <location>
        <begin position="190"/>
        <end position="200"/>
    </location>
</feature>
<dbReference type="PROSITE" id="PS50105">
    <property type="entry name" value="SAM_DOMAIN"/>
    <property type="match status" value="1"/>
</dbReference>
<reference evidence="4" key="1">
    <citation type="submission" date="2022-04" db="EMBL/GenBank/DDBJ databases">
        <title>Carnegiea gigantea Genome sequencing and assembly v2.</title>
        <authorList>
            <person name="Copetti D."/>
            <person name="Sanderson M.J."/>
            <person name="Burquez A."/>
            <person name="Wojciechowski M.F."/>
        </authorList>
    </citation>
    <scope>NUCLEOTIDE SEQUENCE</scope>
    <source>
        <strain evidence="4">SGP5-SGP5p</strain>
        <tissue evidence="4">Aerial part</tissue>
    </source>
</reference>
<accession>A0A9Q1K9P9</accession>
<keyword evidence="1" id="KW-0677">Repeat</keyword>
<dbReference type="InterPro" id="IPR013761">
    <property type="entry name" value="SAM/pointed_sf"/>
</dbReference>
<feature type="compositionally biased region" description="Low complexity" evidence="2">
    <location>
        <begin position="115"/>
        <end position="124"/>
    </location>
</feature>
<protein>
    <recommendedName>
        <fullName evidence="3">SAM domain-containing protein</fullName>
    </recommendedName>
</protein>
<dbReference type="EMBL" id="JAKOGI010000217">
    <property type="protein sequence ID" value="KAJ8439489.1"/>
    <property type="molecule type" value="Genomic_DNA"/>
</dbReference>
<organism evidence="4 5">
    <name type="scientific">Carnegiea gigantea</name>
    <dbReference type="NCBI Taxonomy" id="171969"/>
    <lineage>
        <taxon>Eukaryota</taxon>
        <taxon>Viridiplantae</taxon>
        <taxon>Streptophyta</taxon>
        <taxon>Embryophyta</taxon>
        <taxon>Tracheophyta</taxon>
        <taxon>Spermatophyta</taxon>
        <taxon>Magnoliopsida</taxon>
        <taxon>eudicotyledons</taxon>
        <taxon>Gunneridae</taxon>
        <taxon>Pentapetalae</taxon>
        <taxon>Caryophyllales</taxon>
        <taxon>Cactineae</taxon>
        <taxon>Cactaceae</taxon>
        <taxon>Cactoideae</taxon>
        <taxon>Echinocereeae</taxon>
        <taxon>Carnegiea</taxon>
    </lineage>
</organism>
<dbReference type="Pfam" id="PF00536">
    <property type="entry name" value="SAM_1"/>
    <property type="match status" value="1"/>
</dbReference>
<feature type="compositionally biased region" description="Basic and acidic residues" evidence="2">
    <location>
        <begin position="43"/>
        <end position="65"/>
    </location>
</feature>
<dbReference type="InterPro" id="IPR001660">
    <property type="entry name" value="SAM"/>
</dbReference>
<sequence>MSDNSRSRVTVTLGRSGRVVKRAGGVLEDGFSNGVSVAGSKRSLRDRLGGDLEDRSQHYDKRQRGDSYGSSSVNGNDVRLGKNDLRFKLMEKSMVRQSRNNDSRANVDLRDKLSSRSSRPSIDSKTMRPPEGSFSARRPMHEPVDAGMSRNRVLDPRDPALLGRTPSSRTTHHLSTMDPGRSYSSWTLDNLRRRSPERSFRPSASRGFSPERSREDLQGRSLIRAYGEGRPSSSMRMSPPRHPSSSSYLTRSALPAPPVKPVAPIPPRYPPASGIMPKIPSMGDEPPTVESLLHSLGLDKYAIYFKAEEVDMNALRQMGDNDLKELGIPMGPRKKIIQAVMPRPRRQP</sequence>
<dbReference type="PANTHER" id="PTHR10627">
    <property type="entry name" value="SCP160"/>
    <property type="match status" value="1"/>
</dbReference>
<dbReference type="Proteomes" id="UP001153076">
    <property type="component" value="Unassembled WGS sequence"/>
</dbReference>
<dbReference type="PANTHER" id="PTHR10627:SF74">
    <property type="entry name" value="OS08G0526500 PROTEIN"/>
    <property type="match status" value="1"/>
</dbReference>
<evidence type="ECO:0000313" key="4">
    <source>
        <dbReference type="EMBL" id="KAJ8439489.1"/>
    </source>
</evidence>
<feature type="compositionally biased region" description="Pro residues" evidence="2">
    <location>
        <begin position="255"/>
        <end position="265"/>
    </location>
</feature>
<name>A0A9Q1K9P9_9CARY</name>
<feature type="region of interest" description="Disordered" evidence="2">
    <location>
        <begin position="30"/>
        <end position="79"/>
    </location>
</feature>
<proteinExistence type="predicted"/>
<dbReference type="OrthoDB" id="76949at2759"/>
<evidence type="ECO:0000259" key="3">
    <source>
        <dbReference type="PROSITE" id="PS50105"/>
    </source>
</evidence>
<feature type="compositionally biased region" description="Low complexity" evidence="2">
    <location>
        <begin position="230"/>
        <end position="247"/>
    </location>
</feature>
<gene>
    <name evidence="4" type="ORF">Cgig2_007006</name>
</gene>
<comment type="caution">
    <text evidence="4">The sequence shown here is derived from an EMBL/GenBank/DDBJ whole genome shotgun (WGS) entry which is preliminary data.</text>
</comment>
<dbReference type="Gene3D" id="1.10.150.50">
    <property type="entry name" value="Transcription Factor, Ets-1"/>
    <property type="match status" value="1"/>
</dbReference>
<dbReference type="FunFam" id="1.10.150.50:FF:000077">
    <property type="entry name" value="DDHD domain-containing 2"/>
    <property type="match status" value="1"/>
</dbReference>